<name>A0A4C1UJU9_EUMVA</name>
<feature type="compositionally biased region" description="Basic and acidic residues" evidence="1">
    <location>
        <begin position="54"/>
        <end position="63"/>
    </location>
</feature>
<evidence type="ECO:0000313" key="3">
    <source>
        <dbReference type="Proteomes" id="UP000299102"/>
    </source>
</evidence>
<comment type="caution">
    <text evidence="2">The sequence shown here is derived from an EMBL/GenBank/DDBJ whole genome shotgun (WGS) entry which is preliminary data.</text>
</comment>
<feature type="region of interest" description="Disordered" evidence="1">
    <location>
        <begin position="48"/>
        <end position="86"/>
    </location>
</feature>
<dbReference type="EMBL" id="BGZK01000180">
    <property type="protein sequence ID" value="GBP26377.1"/>
    <property type="molecule type" value="Genomic_DNA"/>
</dbReference>
<proteinExistence type="predicted"/>
<keyword evidence="3" id="KW-1185">Reference proteome</keyword>
<gene>
    <name evidence="2" type="ORF">EVAR_75509_1</name>
</gene>
<evidence type="ECO:0000313" key="2">
    <source>
        <dbReference type="EMBL" id="GBP26377.1"/>
    </source>
</evidence>
<accession>A0A4C1UJU9</accession>
<evidence type="ECO:0000256" key="1">
    <source>
        <dbReference type="SAM" id="MobiDB-lite"/>
    </source>
</evidence>
<dbReference type="Proteomes" id="UP000299102">
    <property type="component" value="Unassembled WGS sequence"/>
</dbReference>
<protein>
    <submittedName>
        <fullName evidence="2">Uncharacterized protein</fullName>
    </submittedName>
</protein>
<sequence>MQQASARYTKSIMMEFTVTRLPEHARRQHARAHIRVRNDRSRVKGLCVITRKRSGNEDPRRPTPDSFEGGGAPPPAPRPRAPANFHHKALELNGHTSESRELPRRFTFDLTRKSDVTSIRGDRRNDLVLERPLEKI</sequence>
<reference evidence="2 3" key="1">
    <citation type="journal article" date="2019" name="Commun. Biol.">
        <title>The bagworm genome reveals a unique fibroin gene that provides high tensile strength.</title>
        <authorList>
            <person name="Kono N."/>
            <person name="Nakamura H."/>
            <person name="Ohtoshi R."/>
            <person name="Tomita M."/>
            <person name="Numata K."/>
            <person name="Arakawa K."/>
        </authorList>
    </citation>
    <scope>NUCLEOTIDE SEQUENCE [LARGE SCALE GENOMIC DNA]</scope>
</reference>
<dbReference type="AlphaFoldDB" id="A0A4C1UJU9"/>
<organism evidence="2 3">
    <name type="scientific">Eumeta variegata</name>
    <name type="common">Bagworm moth</name>
    <name type="synonym">Eumeta japonica</name>
    <dbReference type="NCBI Taxonomy" id="151549"/>
    <lineage>
        <taxon>Eukaryota</taxon>
        <taxon>Metazoa</taxon>
        <taxon>Ecdysozoa</taxon>
        <taxon>Arthropoda</taxon>
        <taxon>Hexapoda</taxon>
        <taxon>Insecta</taxon>
        <taxon>Pterygota</taxon>
        <taxon>Neoptera</taxon>
        <taxon>Endopterygota</taxon>
        <taxon>Lepidoptera</taxon>
        <taxon>Glossata</taxon>
        <taxon>Ditrysia</taxon>
        <taxon>Tineoidea</taxon>
        <taxon>Psychidae</taxon>
        <taxon>Oiketicinae</taxon>
        <taxon>Eumeta</taxon>
    </lineage>
</organism>